<accession>C3YEL5</accession>
<dbReference type="InParanoid" id="C3YEL5"/>
<keyword evidence="1" id="KW-1133">Transmembrane helix</keyword>
<evidence type="ECO:0000256" key="1">
    <source>
        <dbReference type="SAM" id="Phobius"/>
    </source>
</evidence>
<proteinExistence type="predicted"/>
<keyword evidence="1" id="KW-0472">Membrane</keyword>
<feature type="transmembrane region" description="Helical" evidence="1">
    <location>
        <begin position="12"/>
        <end position="32"/>
    </location>
</feature>
<gene>
    <name evidence="2" type="ORF">BRAFLDRAFT_89051</name>
</gene>
<evidence type="ECO:0000313" key="2">
    <source>
        <dbReference type="EMBL" id="EEN61317.1"/>
    </source>
</evidence>
<dbReference type="AlphaFoldDB" id="C3YEL5"/>
<organism>
    <name type="scientific">Branchiostoma floridae</name>
    <name type="common">Florida lancelet</name>
    <name type="synonym">Amphioxus</name>
    <dbReference type="NCBI Taxonomy" id="7739"/>
    <lineage>
        <taxon>Eukaryota</taxon>
        <taxon>Metazoa</taxon>
        <taxon>Chordata</taxon>
        <taxon>Cephalochordata</taxon>
        <taxon>Leptocardii</taxon>
        <taxon>Amphioxiformes</taxon>
        <taxon>Branchiostomatidae</taxon>
        <taxon>Branchiostoma</taxon>
    </lineage>
</organism>
<reference evidence="2" key="1">
    <citation type="journal article" date="2008" name="Nature">
        <title>The amphioxus genome and the evolution of the chordate karyotype.</title>
        <authorList>
            <consortium name="US DOE Joint Genome Institute (JGI-PGF)"/>
            <person name="Putnam N.H."/>
            <person name="Butts T."/>
            <person name="Ferrier D.E.K."/>
            <person name="Furlong R.F."/>
            <person name="Hellsten U."/>
            <person name="Kawashima T."/>
            <person name="Robinson-Rechavi M."/>
            <person name="Shoguchi E."/>
            <person name="Terry A."/>
            <person name="Yu J.-K."/>
            <person name="Benito-Gutierrez E.L."/>
            <person name="Dubchak I."/>
            <person name="Garcia-Fernandez J."/>
            <person name="Gibson-Brown J.J."/>
            <person name="Grigoriev I.V."/>
            <person name="Horton A.C."/>
            <person name="de Jong P.J."/>
            <person name="Jurka J."/>
            <person name="Kapitonov V.V."/>
            <person name="Kohara Y."/>
            <person name="Kuroki Y."/>
            <person name="Lindquist E."/>
            <person name="Lucas S."/>
            <person name="Osoegawa K."/>
            <person name="Pennacchio L.A."/>
            <person name="Salamov A.A."/>
            <person name="Satou Y."/>
            <person name="Sauka-Spengler T."/>
            <person name="Schmutz J."/>
            <person name="Shin-I T."/>
            <person name="Toyoda A."/>
            <person name="Bronner-Fraser M."/>
            <person name="Fujiyama A."/>
            <person name="Holland L.Z."/>
            <person name="Holland P.W.H."/>
            <person name="Satoh N."/>
            <person name="Rokhsar D.S."/>
        </authorList>
    </citation>
    <scope>NUCLEOTIDE SEQUENCE [LARGE SCALE GENOMIC DNA]</scope>
    <source>
        <strain evidence="2">S238N-H82</strain>
        <tissue evidence="2">Testes</tissue>
    </source>
</reference>
<sequence length="268" mass="30126">MLKVLWALESLFAVLGLLLFARLVIIATQLLNRPTSVLPRGWIAWLLGQVTDLLYVIGVTVCGCVIIVSLVITSTEYISYGWHYAQFGGFCGKTCSVKELSHALLGESGCPGWFGDRYNEVFLNIYLGDHVSFLEMSRWYSRDRWAAYCGKTCSVPELRDICDDVWGCEIFWSPCDRVYRDIYLGDSPHPLQPIQMSESVLPPGVPARRPVSYCKTCSVLQLVYLLREASPDKSTSALLWPRLEKYTEVFPNILLGDRTKTGDTTCGS</sequence>
<name>C3YEL5_BRAFL</name>
<feature type="transmembrane region" description="Helical" evidence="1">
    <location>
        <begin position="53"/>
        <end position="72"/>
    </location>
</feature>
<dbReference type="EMBL" id="GG666506">
    <property type="protein sequence ID" value="EEN61317.1"/>
    <property type="molecule type" value="Genomic_DNA"/>
</dbReference>
<keyword evidence="1" id="KW-0812">Transmembrane</keyword>
<protein>
    <submittedName>
        <fullName evidence="2">Uncharacterized protein</fullName>
    </submittedName>
</protein>